<dbReference type="InterPro" id="IPR045175">
    <property type="entry name" value="M28_fam"/>
</dbReference>
<dbReference type="InterPro" id="IPR007484">
    <property type="entry name" value="Peptidase_M28"/>
</dbReference>
<dbReference type="CDD" id="cd05660">
    <property type="entry name" value="M28_like_PA"/>
    <property type="match status" value="1"/>
</dbReference>
<dbReference type="SUPFAM" id="SSF53187">
    <property type="entry name" value="Zn-dependent exopeptidases"/>
    <property type="match status" value="1"/>
</dbReference>
<name>A0A4R1KK70_9FLAO</name>
<dbReference type="OrthoDB" id="9778250at2"/>
<evidence type="ECO:0000313" key="3">
    <source>
        <dbReference type="Proteomes" id="UP000295714"/>
    </source>
</evidence>
<evidence type="ECO:0000259" key="1">
    <source>
        <dbReference type="Pfam" id="PF04389"/>
    </source>
</evidence>
<gene>
    <name evidence="2" type="ORF">DFQ05_2575</name>
</gene>
<dbReference type="PANTHER" id="PTHR12147:SF26">
    <property type="entry name" value="PEPTIDASE M28 DOMAIN-CONTAINING PROTEIN"/>
    <property type="match status" value="1"/>
</dbReference>
<protein>
    <submittedName>
        <fullName evidence="2">Peptidase M28-like protein</fullName>
    </submittedName>
</protein>
<accession>A0A4R1KK70</accession>
<dbReference type="GO" id="GO:0008235">
    <property type="term" value="F:metalloexopeptidase activity"/>
    <property type="evidence" value="ECO:0007669"/>
    <property type="project" value="InterPro"/>
</dbReference>
<proteinExistence type="predicted"/>
<comment type="caution">
    <text evidence="2">The sequence shown here is derived from an EMBL/GenBank/DDBJ whole genome shotgun (WGS) entry which is preliminary data.</text>
</comment>
<dbReference type="Pfam" id="PF04389">
    <property type="entry name" value="Peptidase_M28"/>
    <property type="match status" value="1"/>
</dbReference>
<dbReference type="GO" id="GO:0006508">
    <property type="term" value="P:proteolysis"/>
    <property type="evidence" value="ECO:0007669"/>
    <property type="project" value="InterPro"/>
</dbReference>
<sequence length="343" mass="39309">MRILVASLLLLVGTCSNKRHSERVSDLKASIEFNDKSSVETYLNTITENDLERHLVEIASDKYGGRMTGEDGHNQICDYIRSHYQNLELEAPVAYQDYYQRIPAVFLPENLKDSQNVIAFIEGSEFPEEYIIISAHSDHLGIEYGEIFNGADDNGSGTSAILEIAEAFKLAEKNGVRPRRSIVFLHVTAEEHGLIGSRFYTENPAFPLEFTVANLNMDMIGRVDEKHLNNPDYVYLIGSDRISTELDYIVRKANDEFAKLELDYKYNDRNDSNRYYNRSDHYNFALKNIPVIFFFNGEHSDYHKASDTIDKINFNVLKKRTQLIFATAWYIANSDNAPSKEIL</sequence>
<organism evidence="2 3">
    <name type="scientific">Winogradskyella wandonensis</name>
    <dbReference type="NCBI Taxonomy" id="1442586"/>
    <lineage>
        <taxon>Bacteria</taxon>
        <taxon>Pseudomonadati</taxon>
        <taxon>Bacteroidota</taxon>
        <taxon>Flavobacteriia</taxon>
        <taxon>Flavobacteriales</taxon>
        <taxon>Flavobacteriaceae</taxon>
        <taxon>Winogradskyella</taxon>
    </lineage>
</organism>
<dbReference type="Gene3D" id="3.40.630.10">
    <property type="entry name" value="Zn peptidases"/>
    <property type="match status" value="1"/>
</dbReference>
<dbReference type="Proteomes" id="UP000295714">
    <property type="component" value="Unassembled WGS sequence"/>
</dbReference>
<evidence type="ECO:0000313" key="2">
    <source>
        <dbReference type="EMBL" id="TCK64837.1"/>
    </source>
</evidence>
<reference evidence="2 3" key="1">
    <citation type="journal article" date="2015" name="Stand. Genomic Sci.">
        <title>Genomic Encyclopedia of Bacterial and Archaeal Type Strains, Phase III: the genomes of soil and plant-associated and newly described type strains.</title>
        <authorList>
            <person name="Whitman W.B."/>
            <person name="Woyke T."/>
            <person name="Klenk H.P."/>
            <person name="Zhou Y."/>
            <person name="Lilburn T.G."/>
            <person name="Beck B.J."/>
            <person name="De Vos P."/>
            <person name="Vandamme P."/>
            <person name="Eisen J.A."/>
            <person name="Garrity G."/>
            <person name="Hugenholtz P."/>
            <person name="Kyrpides N.C."/>
        </authorList>
    </citation>
    <scope>NUCLEOTIDE SEQUENCE [LARGE SCALE GENOMIC DNA]</scope>
    <source>
        <strain evidence="2 3">CECT 8445</strain>
    </source>
</reference>
<dbReference type="PANTHER" id="PTHR12147">
    <property type="entry name" value="METALLOPEPTIDASE M28 FAMILY MEMBER"/>
    <property type="match status" value="1"/>
</dbReference>
<keyword evidence="3" id="KW-1185">Reference proteome</keyword>
<dbReference type="RefSeq" id="WP_132705875.1">
    <property type="nucleotide sequence ID" value="NZ_SMGI01000005.1"/>
</dbReference>
<dbReference type="EMBL" id="SMGI01000005">
    <property type="protein sequence ID" value="TCK64837.1"/>
    <property type="molecule type" value="Genomic_DNA"/>
</dbReference>
<feature type="domain" description="Peptidase M28" evidence="1">
    <location>
        <begin position="116"/>
        <end position="326"/>
    </location>
</feature>
<dbReference type="AlphaFoldDB" id="A0A4R1KK70"/>